<evidence type="ECO:0000256" key="1">
    <source>
        <dbReference type="SAM" id="Phobius"/>
    </source>
</evidence>
<evidence type="ECO:0008006" key="4">
    <source>
        <dbReference type="Google" id="ProtNLM"/>
    </source>
</evidence>
<dbReference type="EMBL" id="FCOR01000025">
    <property type="protein sequence ID" value="CVK17224.1"/>
    <property type="molecule type" value="Genomic_DNA"/>
</dbReference>
<keyword evidence="1" id="KW-0812">Transmembrane</keyword>
<keyword evidence="1" id="KW-1133">Transmembrane helix</keyword>
<organism evidence="2 3">
    <name type="scientific">Apibacter mensalis</name>
    <dbReference type="NCBI Taxonomy" id="1586267"/>
    <lineage>
        <taxon>Bacteria</taxon>
        <taxon>Pseudomonadati</taxon>
        <taxon>Bacteroidota</taxon>
        <taxon>Flavobacteriia</taxon>
        <taxon>Flavobacteriales</taxon>
        <taxon>Weeksellaceae</taxon>
        <taxon>Apibacter</taxon>
    </lineage>
</organism>
<dbReference type="RefSeq" id="WP_055426380.1">
    <property type="nucleotide sequence ID" value="NZ_FCOR01000025.1"/>
</dbReference>
<protein>
    <recommendedName>
        <fullName evidence="4">Immunity protein 17</fullName>
    </recommendedName>
</protein>
<name>A0A0X3ASA8_9FLAO</name>
<sequence>MEDWIQQHQAGICGAGLLILGVETLFYMIKYGDKKEDRVNESAMSKSNRLGLYFMSGVGIVGGIFILLRELFS</sequence>
<evidence type="ECO:0000313" key="3">
    <source>
        <dbReference type="Proteomes" id="UP000182761"/>
    </source>
</evidence>
<evidence type="ECO:0000313" key="2">
    <source>
        <dbReference type="EMBL" id="CVK17224.1"/>
    </source>
</evidence>
<keyword evidence="3" id="KW-1185">Reference proteome</keyword>
<dbReference type="Proteomes" id="UP000182761">
    <property type="component" value="Unassembled WGS sequence"/>
</dbReference>
<dbReference type="AlphaFoldDB" id="A0A0X3ASA8"/>
<gene>
    <name evidence="2" type="ORF">Ga0061079_1255</name>
</gene>
<keyword evidence="1" id="KW-0472">Membrane</keyword>
<feature type="transmembrane region" description="Helical" evidence="1">
    <location>
        <begin position="6"/>
        <end position="29"/>
    </location>
</feature>
<accession>A0A0X3ASA8</accession>
<reference evidence="2 3" key="1">
    <citation type="submission" date="2016-01" db="EMBL/GenBank/DDBJ databases">
        <authorList>
            <person name="McClelland M."/>
            <person name="Jain A."/>
            <person name="Saraogi P."/>
            <person name="Mendelson R."/>
            <person name="Westerman R."/>
            <person name="SanMiguel P."/>
            <person name="Csonka L."/>
        </authorList>
    </citation>
    <scope>NUCLEOTIDE SEQUENCE [LARGE SCALE GENOMIC DNA]</scope>
    <source>
        <strain evidence="2 3">R-53146</strain>
    </source>
</reference>
<feature type="transmembrane region" description="Helical" evidence="1">
    <location>
        <begin position="50"/>
        <end position="68"/>
    </location>
</feature>
<proteinExistence type="predicted"/>